<keyword evidence="3 9" id="KW-0812">Transmembrane</keyword>
<dbReference type="InterPro" id="IPR050173">
    <property type="entry name" value="ABC_transporter_C-like"/>
</dbReference>
<dbReference type="Pfam" id="PF00664">
    <property type="entry name" value="ABC_membrane"/>
    <property type="match status" value="1"/>
</dbReference>
<feature type="transmembrane region" description="Helical" evidence="9">
    <location>
        <begin position="494"/>
        <end position="513"/>
    </location>
</feature>
<feature type="transmembrane region" description="Helical" evidence="9">
    <location>
        <begin position="996"/>
        <end position="1019"/>
    </location>
</feature>
<evidence type="ECO:0000256" key="8">
    <source>
        <dbReference type="SAM" id="MobiDB-lite"/>
    </source>
</evidence>
<keyword evidence="7 9" id="KW-0472">Membrane</keyword>
<dbReference type="Pfam" id="PF00005">
    <property type="entry name" value="ABC_tran"/>
    <property type="match status" value="1"/>
</dbReference>
<feature type="transmembrane region" description="Helical" evidence="9">
    <location>
        <begin position="519"/>
        <end position="541"/>
    </location>
</feature>
<evidence type="ECO:0000256" key="9">
    <source>
        <dbReference type="SAM" id="Phobius"/>
    </source>
</evidence>
<comment type="subcellular location">
    <subcellularLocation>
        <location evidence="1">Membrane</location>
    </subcellularLocation>
</comment>
<evidence type="ECO:0008006" key="14">
    <source>
        <dbReference type="Google" id="ProtNLM"/>
    </source>
</evidence>
<keyword evidence="4" id="KW-0547">Nucleotide-binding</keyword>
<feature type="domain" description="ABC transporter" evidence="10">
    <location>
        <begin position="698"/>
        <end position="941"/>
    </location>
</feature>
<dbReference type="CDD" id="cd03250">
    <property type="entry name" value="ABCC_MRP_domain1"/>
    <property type="match status" value="1"/>
</dbReference>
<organism evidence="12 13">
    <name type="scientific">Rhodofomes roseus</name>
    <dbReference type="NCBI Taxonomy" id="34475"/>
    <lineage>
        <taxon>Eukaryota</taxon>
        <taxon>Fungi</taxon>
        <taxon>Dikarya</taxon>
        <taxon>Basidiomycota</taxon>
        <taxon>Agaricomycotina</taxon>
        <taxon>Agaricomycetes</taxon>
        <taxon>Polyporales</taxon>
        <taxon>Rhodofomes</taxon>
    </lineage>
</organism>
<evidence type="ECO:0000259" key="10">
    <source>
        <dbReference type="PROSITE" id="PS50893"/>
    </source>
</evidence>
<dbReference type="GeneID" id="72001040"/>
<sequence length="1087" mass="121023">MHWYPGVYSRNALVLVLLVQLTLHIHTQRTRKTYTKLAQSEPPPISEALQAPESENVTTLAQHIKKHGGASIIVFNLVRSASTLALLCMSVYSAIKVPDHSTTPGPRSFEIVFHVSTCITYLYASALSVVPLLVGPILSTTIVRHLNCILFTAWSAYAYRDLWPLATFTLVPMDLEEGALLWAKLSLLTVSGIFVPILIPRWYIPFDPENPWPVPSPEQTSSIMSFLLYTWLEPTVRLGSRVKHLTIDMLPPLADYDEAQNLMKRSADELDPLRVKKKGRHLMWGILRVFRTFKFSARYPIHLIVSTISSLHFLLQSCWLRYIETDGVGAIIRPCFWITMLLVGDIGDYVLGSIYIYISSRLLTRVEAIITQLVFEHALRMRMKADISDDVGNSEGNITASGTLDTAYDSESSATAAQEIGSDNDSDSSAGKGKQKSTTAQTMPLPGHSENTNKAGVQAKVKRRDDDTEGKNVVGKINNLISSDLASLSLGREFLAILVRFPVKLIFSIWFLYAVLGWSAFVGLASIIVLYPIPGMLATVVRDTQIAKMKKTDARVQTATDTMSVIRMIKLFGWESRVAAKIGDKREEELQSVKKNRVVDLVNNNLTHIIPLLTMAVTYATYVSLLGQLYDTHPCAVFDSLRHLMHMVFDYVPMLIRAKVSLDRVDDFLQEAELLDQYSEQSDESHTHIVTQHEEDVIGFRNASFTWTKEASSVLSTPGSGKRNFTLRIDDLVFKSGRINLIVGPTGSGKTSLLMALLGEMHYIPTSPESFYNLPRTRGIAYAAQESWVQNETIRDNILFGASFNEERYHKVIEQCALKRDLEMFAASDKTEVGERGITLSGGQKARITLARAIYSEAQTLLLDDVLAALDVHTSRWIVEKCLKGDLVCGRTVLLVTHNILLASPIADFVVALGANGTISSQGLIANALEHDKALATEVAKEEAEIEKAEATVDEQVPEEATEDGKLVVEEEVTVGHVGWQAMRLYISRLGGNHQVFFWSSFIGGLLLSSLLTILETWFLGFWARQYEEMPASQVIAPYFIGGYGLIMITAILSYMAAFYVYMYGSLRASRVMHNELISSLLAATLR</sequence>
<dbReference type="PANTHER" id="PTHR24223">
    <property type="entry name" value="ATP-BINDING CASSETTE SUB-FAMILY C"/>
    <property type="match status" value="1"/>
</dbReference>
<evidence type="ECO:0000313" key="12">
    <source>
        <dbReference type="EMBL" id="KAH9840299.1"/>
    </source>
</evidence>
<feature type="transmembrane region" description="Helical" evidence="9">
    <location>
        <begin position="6"/>
        <end position="26"/>
    </location>
</feature>
<evidence type="ECO:0000256" key="6">
    <source>
        <dbReference type="ARBA" id="ARBA00022989"/>
    </source>
</evidence>
<proteinExistence type="predicted"/>
<dbReference type="SUPFAM" id="SSF52540">
    <property type="entry name" value="P-loop containing nucleoside triphosphate hydrolases"/>
    <property type="match status" value="1"/>
</dbReference>
<feature type="transmembrane region" description="Helical" evidence="9">
    <location>
        <begin position="141"/>
        <end position="159"/>
    </location>
</feature>
<feature type="domain" description="ABC transmembrane type-1" evidence="11">
    <location>
        <begin position="471"/>
        <end position="629"/>
    </location>
</feature>
<dbReference type="EMBL" id="JADCUA010000005">
    <property type="protein sequence ID" value="KAH9840299.1"/>
    <property type="molecule type" value="Genomic_DNA"/>
</dbReference>
<dbReference type="PROSITE" id="PS50893">
    <property type="entry name" value="ABC_TRANSPORTER_2"/>
    <property type="match status" value="1"/>
</dbReference>
<dbReference type="PROSITE" id="PS50929">
    <property type="entry name" value="ABC_TM1F"/>
    <property type="match status" value="1"/>
</dbReference>
<dbReference type="InterPro" id="IPR017871">
    <property type="entry name" value="ABC_transporter-like_CS"/>
</dbReference>
<dbReference type="SMART" id="SM00382">
    <property type="entry name" value="AAA"/>
    <property type="match status" value="1"/>
</dbReference>
<feature type="transmembrane region" description="Helical" evidence="9">
    <location>
        <begin position="72"/>
        <end position="95"/>
    </location>
</feature>
<feature type="compositionally biased region" description="Polar residues" evidence="8">
    <location>
        <begin position="415"/>
        <end position="429"/>
    </location>
</feature>
<dbReference type="InterPro" id="IPR003439">
    <property type="entry name" value="ABC_transporter-like_ATP-bd"/>
</dbReference>
<protein>
    <recommendedName>
        <fullName evidence="14">P-loop containing nucleoside triphosphate hydrolase protein</fullName>
    </recommendedName>
</protein>
<dbReference type="Gene3D" id="3.40.50.300">
    <property type="entry name" value="P-loop containing nucleotide triphosphate hydrolases"/>
    <property type="match status" value="1"/>
</dbReference>
<dbReference type="Proteomes" id="UP000814176">
    <property type="component" value="Unassembled WGS sequence"/>
</dbReference>
<dbReference type="SUPFAM" id="SSF90123">
    <property type="entry name" value="ABC transporter transmembrane region"/>
    <property type="match status" value="1"/>
</dbReference>
<dbReference type="InterPro" id="IPR036640">
    <property type="entry name" value="ABC1_TM_sf"/>
</dbReference>
<reference evidence="12 13" key="1">
    <citation type="journal article" date="2021" name="Environ. Microbiol.">
        <title>Gene family expansions and transcriptome signatures uncover fungal adaptations to wood decay.</title>
        <authorList>
            <person name="Hage H."/>
            <person name="Miyauchi S."/>
            <person name="Viragh M."/>
            <person name="Drula E."/>
            <person name="Min B."/>
            <person name="Chaduli D."/>
            <person name="Navarro D."/>
            <person name="Favel A."/>
            <person name="Norest M."/>
            <person name="Lesage-Meessen L."/>
            <person name="Balint B."/>
            <person name="Merenyi Z."/>
            <person name="de Eugenio L."/>
            <person name="Morin E."/>
            <person name="Martinez A.T."/>
            <person name="Baldrian P."/>
            <person name="Stursova M."/>
            <person name="Martinez M.J."/>
            <person name="Novotny C."/>
            <person name="Magnuson J.K."/>
            <person name="Spatafora J.W."/>
            <person name="Maurice S."/>
            <person name="Pangilinan J."/>
            <person name="Andreopoulos W."/>
            <person name="LaButti K."/>
            <person name="Hundley H."/>
            <person name="Na H."/>
            <person name="Kuo A."/>
            <person name="Barry K."/>
            <person name="Lipzen A."/>
            <person name="Henrissat B."/>
            <person name="Riley R."/>
            <person name="Ahrendt S."/>
            <person name="Nagy L.G."/>
            <person name="Grigoriev I.V."/>
            <person name="Martin F."/>
            <person name="Rosso M.N."/>
        </authorList>
    </citation>
    <scope>NUCLEOTIDE SEQUENCE [LARGE SCALE GENOMIC DNA]</scope>
    <source>
        <strain evidence="12 13">CIRM-BRFM 1785</strain>
    </source>
</reference>
<evidence type="ECO:0000256" key="2">
    <source>
        <dbReference type="ARBA" id="ARBA00022448"/>
    </source>
</evidence>
<dbReference type="PROSITE" id="PS00211">
    <property type="entry name" value="ABC_TRANSPORTER_1"/>
    <property type="match status" value="1"/>
</dbReference>
<dbReference type="RefSeq" id="XP_047781949.1">
    <property type="nucleotide sequence ID" value="XM_047920308.1"/>
</dbReference>
<keyword evidence="6 9" id="KW-1133">Transmembrane helix</keyword>
<feature type="region of interest" description="Disordered" evidence="8">
    <location>
        <begin position="415"/>
        <end position="469"/>
    </location>
</feature>
<feature type="transmembrane region" description="Helical" evidence="9">
    <location>
        <begin position="179"/>
        <end position="199"/>
    </location>
</feature>
<evidence type="ECO:0000313" key="13">
    <source>
        <dbReference type="Proteomes" id="UP000814176"/>
    </source>
</evidence>
<feature type="transmembrane region" description="Helical" evidence="9">
    <location>
        <begin position="301"/>
        <end position="323"/>
    </location>
</feature>
<evidence type="ECO:0000259" key="11">
    <source>
        <dbReference type="PROSITE" id="PS50929"/>
    </source>
</evidence>
<name>A0ABQ8KPJ1_9APHY</name>
<comment type="caution">
    <text evidence="12">The sequence shown here is derived from an EMBL/GenBank/DDBJ whole genome shotgun (WGS) entry which is preliminary data.</text>
</comment>
<dbReference type="InterPro" id="IPR027417">
    <property type="entry name" value="P-loop_NTPase"/>
</dbReference>
<feature type="transmembrane region" description="Helical" evidence="9">
    <location>
        <begin position="1039"/>
        <end position="1063"/>
    </location>
</feature>
<keyword evidence="13" id="KW-1185">Reference proteome</keyword>
<evidence type="ECO:0000256" key="5">
    <source>
        <dbReference type="ARBA" id="ARBA00022840"/>
    </source>
</evidence>
<evidence type="ECO:0000256" key="4">
    <source>
        <dbReference type="ARBA" id="ARBA00022741"/>
    </source>
</evidence>
<evidence type="ECO:0000256" key="1">
    <source>
        <dbReference type="ARBA" id="ARBA00004370"/>
    </source>
</evidence>
<dbReference type="PANTHER" id="PTHR24223:SF356">
    <property type="entry name" value="ATP-BINDING CASSETTE TRANSPORTER ABC4"/>
    <property type="match status" value="1"/>
</dbReference>
<dbReference type="InterPro" id="IPR003593">
    <property type="entry name" value="AAA+_ATPase"/>
</dbReference>
<feature type="transmembrane region" description="Helical" evidence="9">
    <location>
        <begin position="335"/>
        <end position="358"/>
    </location>
</feature>
<dbReference type="Gene3D" id="1.20.1560.10">
    <property type="entry name" value="ABC transporter type 1, transmembrane domain"/>
    <property type="match status" value="2"/>
</dbReference>
<dbReference type="InterPro" id="IPR011527">
    <property type="entry name" value="ABC1_TM_dom"/>
</dbReference>
<evidence type="ECO:0000256" key="3">
    <source>
        <dbReference type="ARBA" id="ARBA00022692"/>
    </source>
</evidence>
<evidence type="ECO:0000256" key="7">
    <source>
        <dbReference type="ARBA" id="ARBA00023136"/>
    </source>
</evidence>
<gene>
    <name evidence="12" type="ORF">C8Q71DRAFT_703286</name>
</gene>
<keyword evidence="2" id="KW-0813">Transport</keyword>
<feature type="transmembrane region" description="Helical" evidence="9">
    <location>
        <begin position="111"/>
        <end position="134"/>
    </location>
</feature>
<dbReference type="CDD" id="cd18596">
    <property type="entry name" value="ABC_6TM_VMR1_D1_like"/>
    <property type="match status" value="1"/>
</dbReference>
<accession>A0ABQ8KPJ1</accession>
<keyword evidence="5" id="KW-0067">ATP-binding</keyword>